<dbReference type="EMBL" id="GBRH01275485">
    <property type="protein sequence ID" value="JAD22410.1"/>
    <property type="molecule type" value="Transcribed_RNA"/>
</dbReference>
<protein>
    <submittedName>
        <fullName evidence="1">Uncharacterized protein</fullName>
    </submittedName>
</protein>
<proteinExistence type="predicted"/>
<sequence length="50" mass="5731">MLVGWLIWKYRNKCVFDGMSPSTQRLLQSILTEAAVWRTTGSKELDSLLS</sequence>
<dbReference type="AlphaFoldDB" id="A0A0A8YAF9"/>
<organism evidence="1">
    <name type="scientific">Arundo donax</name>
    <name type="common">Giant reed</name>
    <name type="synonym">Donax arundinaceus</name>
    <dbReference type="NCBI Taxonomy" id="35708"/>
    <lineage>
        <taxon>Eukaryota</taxon>
        <taxon>Viridiplantae</taxon>
        <taxon>Streptophyta</taxon>
        <taxon>Embryophyta</taxon>
        <taxon>Tracheophyta</taxon>
        <taxon>Spermatophyta</taxon>
        <taxon>Magnoliopsida</taxon>
        <taxon>Liliopsida</taxon>
        <taxon>Poales</taxon>
        <taxon>Poaceae</taxon>
        <taxon>PACMAD clade</taxon>
        <taxon>Arundinoideae</taxon>
        <taxon>Arundineae</taxon>
        <taxon>Arundo</taxon>
    </lineage>
</organism>
<reference evidence="1" key="2">
    <citation type="journal article" date="2015" name="Data Brief">
        <title>Shoot transcriptome of the giant reed, Arundo donax.</title>
        <authorList>
            <person name="Barrero R.A."/>
            <person name="Guerrero F.D."/>
            <person name="Moolhuijzen P."/>
            <person name="Goolsby J.A."/>
            <person name="Tidwell J."/>
            <person name="Bellgard S.E."/>
            <person name="Bellgard M.I."/>
        </authorList>
    </citation>
    <scope>NUCLEOTIDE SEQUENCE</scope>
    <source>
        <tissue evidence="1">Shoot tissue taken approximately 20 cm above the soil surface</tissue>
    </source>
</reference>
<reference evidence="1" key="1">
    <citation type="submission" date="2014-09" db="EMBL/GenBank/DDBJ databases">
        <authorList>
            <person name="Magalhaes I.L.F."/>
            <person name="Oliveira U."/>
            <person name="Santos F.R."/>
            <person name="Vidigal T.H.D.A."/>
            <person name="Brescovit A.D."/>
            <person name="Santos A.J."/>
        </authorList>
    </citation>
    <scope>NUCLEOTIDE SEQUENCE</scope>
    <source>
        <tissue evidence="1">Shoot tissue taken approximately 20 cm above the soil surface</tissue>
    </source>
</reference>
<accession>A0A0A8YAF9</accession>
<name>A0A0A8YAF9_ARUDO</name>
<evidence type="ECO:0000313" key="1">
    <source>
        <dbReference type="EMBL" id="JAD22410.1"/>
    </source>
</evidence>